<name>A0A934K503_9BACT</name>
<protein>
    <submittedName>
        <fullName evidence="1">Cupin domain-containing protein</fullName>
    </submittedName>
</protein>
<proteinExistence type="predicted"/>
<organism evidence="1 2">
    <name type="scientific">Candidatus Dormiibacter inghamiae</name>
    <dbReference type="NCBI Taxonomy" id="3127013"/>
    <lineage>
        <taxon>Bacteria</taxon>
        <taxon>Bacillati</taxon>
        <taxon>Candidatus Dormiibacterota</taxon>
        <taxon>Candidatus Dormibacteria</taxon>
        <taxon>Candidatus Dormibacterales</taxon>
        <taxon>Candidatus Dormibacteraceae</taxon>
        <taxon>Candidatus Dormiibacter</taxon>
    </lineage>
</organism>
<dbReference type="SUPFAM" id="SSF51182">
    <property type="entry name" value="RmlC-like cupins"/>
    <property type="match status" value="1"/>
</dbReference>
<dbReference type="AlphaFoldDB" id="A0A934K503"/>
<sequence>MAQDKADLTIPSEKFIHYSFREEDIVGGDGRLLPKLFGTGSGMRRFATPQDQALRAGFTRVRPGQGFKTYFWYKEIWYVIGGNATMDVRDKRSGEKQTVKLTAKDAVYYPEGVRIHLRNETDEDFYFLYCAVPASRRDAPWLAAMDEEDLNDVRVRQEY</sequence>
<dbReference type="Proteomes" id="UP000620075">
    <property type="component" value="Unassembled WGS sequence"/>
</dbReference>
<dbReference type="EMBL" id="JAEKNQ010000008">
    <property type="protein sequence ID" value="MBJ7601781.1"/>
    <property type="molecule type" value="Genomic_DNA"/>
</dbReference>
<reference evidence="1 2" key="1">
    <citation type="submission" date="2020-10" db="EMBL/GenBank/DDBJ databases">
        <title>Ca. Dormibacterota MAGs.</title>
        <authorList>
            <person name="Montgomery K."/>
        </authorList>
    </citation>
    <scope>NUCLEOTIDE SEQUENCE [LARGE SCALE GENOMIC DNA]</scope>
    <source>
        <strain evidence="1">SC8811_S16_3</strain>
    </source>
</reference>
<dbReference type="RefSeq" id="WP_338176144.1">
    <property type="nucleotide sequence ID" value="NZ_JAEKNQ010000008.1"/>
</dbReference>
<accession>A0A934K503</accession>
<evidence type="ECO:0000313" key="2">
    <source>
        <dbReference type="Proteomes" id="UP000620075"/>
    </source>
</evidence>
<gene>
    <name evidence="1" type="ORF">JF888_01070</name>
</gene>
<dbReference type="InterPro" id="IPR011051">
    <property type="entry name" value="RmlC_Cupin_sf"/>
</dbReference>
<dbReference type="InterPro" id="IPR014710">
    <property type="entry name" value="RmlC-like_jellyroll"/>
</dbReference>
<dbReference type="CDD" id="cd02208">
    <property type="entry name" value="cupin_RmlC-like"/>
    <property type="match status" value="1"/>
</dbReference>
<evidence type="ECO:0000313" key="1">
    <source>
        <dbReference type="EMBL" id="MBJ7601781.1"/>
    </source>
</evidence>
<comment type="caution">
    <text evidence="1">The sequence shown here is derived from an EMBL/GenBank/DDBJ whole genome shotgun (WGS) entry which is preliminary data.</text>
</comment>
<dbReference type="Gene3D" id="2.60.120.10">
    <property type="entry name" value="Jelly Rolls"/>
    <property type="match status" value="1"/>
</dbReference>